<organism evidence="1 2">
    <name type="scientific">Flavobacterium akiainvivens</name>
    <dbReference type="NCBI Taxonomy" id="1202724"/>
    <lineage>
        <taxon>Bacteria</taxon>
        <taxon>Pseudomonadati</taxon>
        <taxon>Bacteroidota</taxon>
        <taxon>Flavobacteriia</taxon>
        <taxon>Flavobacteriales</taxon>
        <taxon>Flavobacteriaceae</taxon>
        <taxon>Flavobacterium</taxon>
    </lineage>
</organism>
<dbReference type="STRING" id="1202724.AM493_11235"/>
<evidence type="ECO:0008006" key="3">
    <source>
        <dbReference type="Google" id="ProtNLM"/>
    </source>
</evidence>
<comment type="caution">
    <text evidence="1">The sequence shown here is derived from an EMBL/GenBank/DDBJ whole genome shotgun (WGS) entry which is preliminary data.</text>
</comment>
<evidence type="ECO:0000313" key="2">
    <source>
        <dbReference type="Proteomes" id="UP000037755"/>
    </source>
</evidence>
<dbReference type="Proteomes" id="UP000037755">
    <property type="component" value="Unassembled WGS sequence"/>
</dbReference>
<keyword evidence="2" id="KW-1185">Reference proteome</keyword>
<dbReference type="AlphaFoldDB" id="A0A0M8M9S5"/>
<protein>
    <recommendedName>
        <fullName evidence="3">Outer membrane protein beta-barrel domain-containing protein</fullName>
    </recommendedName>
</protein>
<proteinExistence type="predicted"/>
<gene>
    <name evidence="1" type="ORF">AM493_11235</name>
</gene>
<dbReference type="RefSeq" id="WP_054408141.1">
    <property type="nucleotide sequence ID" value="NZ_FOYA01000001.1"/>
</dbReference>
<accession>A0A0M8M9S5</accession>
<sequence length="262" mass="29326">MKTPITFLLLLFCNWTFGQIPSIKEDYEDTTSKKLTLGFDSGVKILSEDESDMSFANNISLLYTDKSTIVQTELISDYMGLVRLSFGSVINATSEESAEGENAQSERENNNEQELLRTLNGGGNFYLSGLLPFWTYKRSLFLFMPSLNGKISADIEGMGSNVAASDVRGMLYPSLYVSRASDNKKFNFFLQAEYGLLFATNDFYDQFEIDRNSKTPVLLGRAMFGVTIGGSLRFTVVTKSVSNYKQLINDKVMIGLQFLSKN</sequence>
<evidence type="ECO:0000313" key="1">
    <source>
        <dbReference type="EMBL" id="KOS06543.1"/>
    </source>
</evidence>
<dbReference type="PATRIC" id="fig|1202724.3.peg.2332"/>
<reference evidence="1 2" key="1">
    <citation type="submission" date="2015-08" db="EMBL/GenBank/DDBJ databases">
        <title>Whole genome sequence of Flavobacterium akiainvivens IK-1T, from decaying Wikstroemia oahuensis, an endemic Hawaiian shrub.</title>
        <authorList>
            <person name="Wan X."/>
            <person name="Hou S."/>
            <person name="Saito J."/>
            <person name="Donachie S."/>
        </authorList>
    </citation>
    <scope>NUCLEOTIDE SEQUENCE [LARGE SCALE GENOMIC DNA]</scope>
    <source>
        <strain evidence="1 2">IK-1</strain>
    </source>
</reference>
<name>A0A0M8M9S5_9FLAO</name>
<dbReference type="OrthoDB" id="1377115at2"/>
<dbReference type="EMBL" id="LIYD01000005">
    <property type="protein sequence ID" value="KOS06543.1"/>
    <property type="molecule type" value="Genomic_DNA"/>
</dbReference>